<evidence type="ECO:0000256" key="2">
    <source>
        <dbReference type="ARBA" id="ARBA00022643"/>
    </source>
</evidence>
<evidence type="ECO:0000256" key="3">
    <source>
        <dbReference type="ARBA" id="ARBA00023002"/>
    </source>
</evidence>
<evidence type="ECO:0000256" key="6">
    <source>
        <dbReference type="PIRSR" id="PIRSR000337-1"/>
    </source>
</evidence>
<feature type="binding site" evidence="6">
    <location>
        <position position="149"/>
    </location>
    <ligand>
        <name>FMN</name>
        <dbReference type="ChEBI" id="CHEBI:58210"/>
    </ligand>
</feature>
<dbReference type="Pfam" id="PF00296">
    <property type="entry name" value="Bac_luciferase"/>
    <property type="match status" value="1"/>
</dbReference>
<evidence type="ECO:0000256" key="1">
    <source>
        <dbReference type="ARBA" id="ARBA00022630"/>
    </source>
</evidence>
<dbReference type="InterPro" id="IPR016215">
    <property type="entry name" value="NTA_MOA"/>
</dbReference>
<keyword evidence="2 6" id="KW-0288">FMN</keyword>
<accession>A0AAE5GLG2</accession>
<keyword evidence="4 8" id="KW-0503">Monooxygenase</keyword>
<evidence type="ECO:0000256" key="4">
    <source>
        <dbReference type="ARBA" id="ARBA00023033"/>
    </source>
</evidence>
<feature type="binding site" evidence="6">
    <location>
        <position position="220"/>
    </location>
    <ligand>
        <name>FMN</name>
        <dbReference type="ChEBI" id="CHEBI:58210"/>
    </ligand>
</feature>
<dbReference type="AlphaFoldDB" id="A0AAE5GLG2"/>
<dbReference type="SUPFAM" id="SSF51679">
    <property type="entry name" value="Bacterial luciferase-like"/>
    <property type="match status" value="1"/>
</dbReference>
<dbReference type="Gene3D" id="3.20.20.30">
    <property type="entry name" value="Luciferase-like domain"/>
    <property type="match status" value="1"/>
</dbReference>
<dbReference type="PANTHER" id="PTHR30011:SF16">
    <property type="entry name" value="C2H2 FINGER DOMAIN TRANSCRIPTION FACTOR (EUROFUNG)-RELATED"/>
    <property type="match status" value="1"/>
</dbReference>
<dbReference type="EMBL" id="VTXO01000001">
    <property type="protein sequence ID" value="NOI79084.1"/>
    <property type="molecule type" value="Genomic_DNA"/>
</dbReference>
<keyword evidence="3 8" id="KW-0560">Oxidoreductase</keyword>
<feature type="binding site" evidence="6">
    <location>
        <position position="97"/>
    </location>
    <ligand>
        <name>FMN</name>
        <dbReference type="ChEBI" id="CHEBI:58210"/>
    </ligand>
</feature>
<evidence type="ECO:0000259" key="7">
    <source>
        <dbReference type="Pfam" id="PF00296"/>
    </source>
</evidence>
<comment type="caution">
    <text evidence="8">The sequence shown here is derived from an EMBL/GenBank/DDBJ whole genome shotgun (WGS) entry which is preliminary data.</text>
</comment>
<reference evidence="8 9" key="1">
    <citation type="submission" date="2019-08" db="EMBL/GenBank/DDBJ databases">
        <title>Draft genome sequencing and comparative genomics of hatchery-associated Vibrios.</title>
        <authorList>
            <person name="Kehlet-Delgado H."/>
            <person name="Mueller R.S."/>
        </authorList>
    </citation>
    <scope>NUCLEOTIDE SEQUENCE [LARGE SCALE GENOMIC DNA]</scope>
    <source>
        <strain evidence="8 9">01-65-5-1</strain>
    </source>
</reference>
<protein>
    <submittedName>
        <fullName evidence="8">NtaA/DmoA family FMN-dependent monooxygenase</fullName>
        <ecNumber evidence="8">1.14.-.-</ecNumber>
    </submittedName>
</protein>
<dbReference type="RefSeq" id="WP_171319768.1">
    <property type="nucleotide sequence ID" value="NZ_VTXO01000001.1"/>
</dbReference>
<dbReference type="Proteomes" id="UP000572722">
    <property type="component" value="Unassembled WGS sequence"/>
</dbReference>
<proteinExistence type="inferred from homology"/>
<organism evidence="8 9">
    <name type="scientific">Vibrio tubiashii</name>
    <dbReference type="NCBI Taxonomy" id="29498"/>
    <lineage>
        <taxon>Bacteria</taxon>
        <taxon>Pseudomonadati</taxon>
        <taxon>Pseudomonadota</taxon>
        <taxon>Gammaproteobacteria</taxon>
        <taxon>Vibrionales</taxon>
        <taxon>Vibrionaceae</taxon>
        <taxon>Vibrio</taxon>
        <taxon>Vibrio oreintalis group</taxon>
    </lineage>
</organism>
<sequence>MKDSHEICIGMALAMSWLTRSAWRRQDSGVEHIFDIDQYIALAQRAERAKLDFMFSPDTLFLAKEAVEYEAGFSGFDPTPLIASVASHTNKIGLVSTISTTFTPPYIAARQLQSLSWLSQGRAGWNIVTALGGNENFGLGEMPTSQERYHKASEFVDVVTKLWQSYPYQSVKADKKTGQFADLTYIDNIDHHGEHFDVQGPLNIPSHPTGRMPFFQAGASDSGRDFAARVADVMFAATPDIEAGLELKQDLAKRCLAHGRQPYQLKVLPGVALYLADSKEEAYQLFESAHKDIDKARYFSYLEKNLGIDFSTTDLDEVIHFEMLPKEFTAASQTHANLLTRYIKRESPTLKTLLSRPEVIGASHWLIVGTVEEAFNEIVERIKLGAADGIIAVPAGSIHSVDLFFDHLIPKLQSQGWFKSEYKGNTLAEHIQG</sequence>
<dbReference type="GO" id="GO:0016705">
    <property type="term" value="F:oxidoreductase activity, acting on paired donors, with incorporation or reduction of molecular oxygen"/>
    <property type="evidence" value="ECO:0007669"/>
    <property type="project" value="InterPro"/>
</dbReference>
<comment type="similarity">
    <text evidence="5">Belongs to the NtaA/SnaA/DszA monooxygenase family.</text>
</comment>
<name>A0AAE5GLG2_9VIBR</name>
<feature type="domain" description="Luciferase-like" evidence="7">
    <location>
        <begin position="27"/>
        <end position="386"/>
    </location>
</feature>
<dbReference type="InterPro" id="IPR011251">
    <property type="entry name" value="Luciferase-like_dom"/>
</dbReference>
<dbReference type="EC" id="1.14.-.-" evidence="8"/>
<feature type="binding site" evidence="6">
    <location>
        <position position="58"/>
    </location>
    <ligand>
        <name>FMN</name>
        <dbReference type="ChEBI" id="CHEBI:58210"/>
    </ligand>
</feature>
<keyword evidence="1 6" id="KW-0285">Flavoprotein</keyword>
<dbReference type="GO" id="GO:0004497">
    <property type="term" value="F:monooxygenase activity"/>
    <property type="evidence" value="ECO:0007669"/>
    <property type="project" value="UniProtKB-KW"/>
</dbReference>
<dbReference type="PIRSF" id="PIRSF000337">
    <property type="entry name" value="NTA_MOA"/>
    <property type="match status" value="1"/>
</dbReference>
<evidence type="ECO:0000313" key="8">
    <source>
        <dbReference type="EMBL" id="NOI79084.1"/>
    </source>
</evidence>
<gene>
    <name evidence="8" type="ORF">F0237_00320</name>
</gene>
<evidence type="ECO:0000313" key="9">
    <source>
        <dbReference type="Proteomes" id="UP000572722"/>
    </source>
</evidence>
<evidence type="ECO:0000256" key="5">
    <source>
        <dbReference type="ARBA" id="ARBA00033748"/>
    </source>
</evidence>
<dbReference type="InterPro" id="IPR036661">
    <property type="entry name" value="Luciferase-like_sf"/>
</dbReference>
<dbReference type="InterPro" id="IPR051260">
    <property type="entry name" value="Diverse_substr_monoxygenases"/>
</dbReference>
<dbReference type="NCBIfam" id="TIGR03860">
    <property type="entry name" value="FMN_nitrolo"/>
    <property type="match status" value="1"/>
</dbReference>
<dbReference type="PANTHER" id="PTHR30011">
    <property type="entry name" value="ALKANESULFONATE MONOOXYGENASE-RELATED"/>
    <property type="match status" value="1"/>
</dbReference>